<evidence type="ECO:0000259" key="1">
    <source>
        <dbReference type="Pfam" id="PF13456"/>
    </source>
</evidence>
<comment type="caution">
    <text evidence="2">The sequence shown here is derived from an EMBL/GenBank/DDBJ whole genome shotgun (WGS) entry which is preliminary data.</text>
</comment>
<evidence type="ECO:0000313" key="2">
    <source>
        <dbReference type="EMBL" id="KAL3636801.1"/>
    </source>
</evidence>
<dbReference type="InterPro" id="IPR036397">
    <property type="entry name" value="RNaseH_sf"/>
</dbReference>
<dbReference type="PANTHER" id="PTHR47723">
    <property type="entry name" value="OS05G0353850 PROTEIN"/>
    <property type="match status" value="1"/>
</dbReference>
<dbReference type="EMBL" id="JAVIJP010000026">
    <property type="protein sequence ID" value="KAL3636801.1"/>
    <property type="molecule type" value="Genomic_DNA"/>
</dbReference>
<dbReference type="InterPro" id="IPR053151">
    <property type="entry name" value="RNase_H-like"/>
</dbReference>
<reference evidence="3" key="1">
    <citation type="journal article" date="2024" name="IScience">
        <title>Strigolactones Initiate the Formation of Haustorium-like Structures in Castilleja.</title>
        <authorList>
            <person name="Buerger M."/>
            <person name="Peterson D."/>
            <person name="Chory J."/>
        </authorList>
    </citation>
    <scope>NUCLEOTIDE SEQUENCE [LARGE SCALE GENOMIC DNA]</scope>
</reference>
<dbReference type="SUPFAM" id="SSF53098">
    <property type="entry name" value="Ribonuclease H-like"/>
    <property type="match status" value="1"/>
</dbReference>
<protein>
    <recommendedName>
        <fullName evidence="1">RNase H type-1 domain-containing protein</fullName>
    </recommendedName>
</protein>
<dbReference type="InterPro" id="IPR012337">
    <property type="entry name" value="RNaseH-like_sf"/>
</dbReference>
<evidence type="ECO:0000313" key="3">
    <source>
        <dbReference type="Proteomes" id="UP001632038"/>
    </source>
</evidence>
<dbReference type="InterPro" id="IPR002156">
    <property type="entry name" value="RNaseH_domain"/>
</dbReference>
<feature type="domain" description="RNase H type-1" evidence="1">
    <location>
        <begin position="56"/>
        <end position="169"/>
    </location>
</feature>
<accession>A0ABD3D3F0</accession>
<gene>
    <name evidence="2" type="ORF">CASFOL_019100</name>
</gene>
<dbReference type="AlphaFoldDB" id="A0ABD3D3F0"/>
<dbReference type="Proteomes" id="UP001632038">
    <property type="component" value="Unassembled WGS sequence"/>
</dbReference>
<dbReference type="InterPro" id="IPR044730">
    <property type="entry name" value="RNase_H-like_dom_plant"/>
</dbReference>
<dbReference type="CDD" id="cd06222">
    <property type="entry name" value="RNase_H_like"/>
    <property type="match status" value="1"/>
</dbReference>
<sequence length="203" mass="23266">MEQINIINMSICPRKQASTWEKIMMDKLNLPIKMPKIKKGMWLHWIKPAPNCLKLNVDGAFKDTMGAVGGILRDEHGNFKMAFWGKVDTNSIDETEIRAVMVGIEKCTGKGYTNISVETDSINTIKLINEGMHSYNLTYEARKCKNPNFSYAKIYREQNHVADALAKNAKNGDNWDCTNLNQIPKDIRKLVYLDSLGLDYYRR</sequence>
<name>A0ABD3D3F0_9LAMI</name>
<dbReference type="PANTHER" id="PTHR47723:SF19">
    <property type="entry name" value="POLYNUCLEOTIDYL TRANSFERASE, RIBONUCLEASE H-LIKE SUPERFAMILY PROTEIN"/>
    <property type="match status" value="1"/>
</dbReference>
<organism evidence="2 3">
    <name type="scientific">Castilleja foliolosa</name>
    <dbReference type="NCBI Taxonomy" id="1961234"/>
    <lineage>
        <taxon>Eukaryota</taxon>
        <taxon>Viridiplantae</taxon>
        <taxon>Streptophyta</taxon>
        <taxon>Embryophyta</taxon>
        <taxon>Tracheophyta</taxon>
        <taxon>Spermatophyta</taxon>
        <taxon>Magnoliopsida</taxon>
        <taxon>eudicotyledons</taxon>
        <taxon>Gunneridae</taxon>
        <taxon>Pentapetalae</taxon>
        <taxon>asterids</taxon>
        <taxon>lamiids</taxon>
        <taxon>Lamiales</taxon>
        <taxon>Orobanchaceae</taxon>
        <taxon>Pedicularideae</taxon>
        <taxon>Castillejinae</taxon>
        <taxon>Castilleja</taxon>
    </lineage>
</organism>
<dbReference type="Pfam" id="PF13456">
    <property type="entry name" value="RVT_3"/>
    <property type="match status" value="1"/>
</dbReference>
<dbReference type="Gene3D" id="3.30.420.10">
    <property type="entry name" value="Ribonuclease H-like superfamily/Ribonuclease H"/>
    <property type="match status" value="1"/>
</dbReference>
<proteinExistence type="predicted"/>
<keyword evidence="3" id="KW-1185">Reference proteome</keyword>